<dbReference type="InterPro" id="IPR017451">
    <property type="entry name" value="F-box-assoc_interact_dom"/>
</dbReference>
<dbReference type="Proteomes" id="UP000289738">
    <property type="component" value="Chromosome A07"/>
</dbReference>
<protein>
    <recommendedName>
        <fullName evidence="1">F-box associated beta-propeller type 1 domain-containing protein</fullName>
    </recommendedName>
</protein>
<dbReference type="NCBIfam" id="TIGR01640">
    <property type="entry name" value="F_box_assoc_1"/>
    <property type="match status" value="1"/>
</dbReference>
<keyword evidence="3" id="KW-1185">Reference proteome</keyword>
<organism evidence="2 3">
    <name type="scientific">Arachis hypogaea</name>
    <name type="common">Peanut</name>
    <dbReference type="NCBI Taxonomy" id="3818"/>
    <lineage>
        <taxon>Eukaryota</taxon>
        <taxon>Viridiplantae</taxon>
        <taxon>Streptophyta</taxon>
        <taxon>Embryophyta</taxon>
        <taxon>Tracheophyta</taxon>
        <taxon>Spermatophyta</taxon>
        <taxon>Magnoliopsida</taxon>
        <taxon>eudicotyledons</taxon>
        <taxon>Gunneridae</taxon>
        <taxon>Pentapetalae</taxon>
        <taxon>rosids</taxon>
        <taxon>fabids</taxon>
        <taxon>Fabales</taxon>
        <taxon>Fabaceae</taxon>
        <taxon>Papilionoideae</taxon>
        <taxon>50 kb inversion clade</taxon>
        <taxon>dalbergioids sensu lato</taxon>
        <taxon>Dalbergieae</taxon>
        <taxon>Pterocarpus clade</taxon>
        <taxon>Arachis</taxon>
    </lineage>
</organism>
<feature type="domain" description="F-box associated beta-propeller type 1" evidence="1">
    <location>
        <begin position="96"/>
        <end position="272"/>
    </location>
</feature>
<dbReference type="EMBL" id="SDMP01000007">
    <property type="protein sequence ID" value="RYR46689.1"/>
    <property type="molecule type" value="Genomic_DNA"/>
</dbReference>
<comment type="caution">
    <text evidence="2">The sequence shown here is derived from an EMBL/GenBank/DDBJ whole genome shotgun (WGS) entry which is preliminary data.</text>
</comment>
<dbReference type="InterPro" id="IPR050796">
    <property type="entry name" value="SCF_F-box_component"/>
</dbReference>
<name>A0A445C6Z7_ARAHY</name>
<dbReference type="PANTHER" id="PTHR31672">
    <property type="entry name" value="BNACNNG10540D PROTEIN"/>
    <property type="match status" value="1"/>
</dbReference>
<evidence type="ECO:0000313" key="2">
    <source>
        <dbReference type="EMBL" id="RYR46689.1"/>
    </source>
</evidence>
<dbReference type="Pfam" id="PF07734">
    <property type="entry name" value="FBA_1"/>
    <property type="match status" value="1"/>
</dbReference>
<evidence type="ECO:0000313" key="3">
    <source>
        <dbReference type="Proteomes" id="UP000289738"/>
    </source>
</evidence>
<dbReference type="InterPro" id="IPR006527">
    <property type="entry name" value="F-box-assoc_dom_typ1"/>
</dbReference>
<gene>
    <name evidence="2" type="ORF">Ahy_A07g032469</name>
</gene>
<proteinExistence type="predicted"/>
<accession>A0A445C6Z7</accession>
<evidence type="ECO:0000259" key="1">
    <source>
        <dbReference type="Pfam" id="PF07734"/>
    </source>
</evidence>
<dbReference type="AlphaFoldDB" id="A0A445C6Z7"/>
<sequence>MSDIPPKRCDLPFLSDDIILKIFVKADPKTVEKCRSLSKAWNSRLCTNLFIMQNYKETKDRDRSIIVGIGSPPSDQNSMWFRPWSHLLEDFHGGLNSRLLMWNPLTRKRRFAPDEASKHCCHVVSLYAFGYLEDNVEYRIVHVHKRHYSDSTMSWSIYSSVEREWTHEGSFESNVQKLGPKSVVDNGVIYWIGWERPNFPEPVSIITFNLRHRSFHEATIPAEVKSEYHSLTPFKEGIGLLTYHNVGLPRQILVWEMKQNGKQNLDWAKMIKVIGLGIPYSPSLLVGKDIISIMETRNGSNCSNDTERTDLLITKLRFIEARRVHLAHRFWQEHVNVKTITLHSNGLYMV</sequence>
<reference evidence="2 3" key="1">
    <citation type="submission" date="2019-01" db="EMBL/GenBank/DDBJ databases">
        <title>Sequencing of cultivated peanut Arachis hypogaea provides insights into genome evolution and oil improvement.</title>
        <authorList>
            <person name="Chen X."/>
        </authorList>
    </citation>
    <scope>NUCLEOTIDE SEQUENCE [LARGE SCALE GENOMIC DNA]</scope>
    <source>
        <strain evidence="3">cv. Fuhuasheng</strain>
        <tissue evidence="2">Leaves</tissue>
    </source>
</reference>
<dbReference type="Gramene" id="arahy.Tifrunner.gnm2.ann2.Ah07g166800.1">
    <property type="protein sequence ID" value="arahy.Tifrunner.gnm2.ann2.Ah07g166800.1-CDS"/>
    <property type="gene ID" value="arahy.Tifrunner.gnm2.ann2.Ah07g166800"/>
</dbReference>
<dbReference type="SUPFAM" id="SSF81383">
    <property type="entry name" value="F-box domain"/>
    <property type="match status" value="1"/>
</dbReference>
<dbReference type="InterPro" id="IPR036047">
    <property type="entry name" value="F-box-like_dom_sf"/>
</dbReference>